<keyword evidence="5" id="KW-0560">Oxidoreductase</keyword>
<accession>A0A367KZ54</accession>
<evidence type="ECO:0000256" key="3">
    <source>
        <dbReference type="ARBA" id="ARBA00022630"/>
    </source>
</evidence>
<dbReference type="GO" id="GO:0004497">
    <property type="term" value="F:monooxygenase activity"/>
    <property type="evidence" value="ECO:0007669"/>
    <property type="project" value="UniProtKB-KW"/>
</dbReference>
<keyword evidence="10" id="KW-1185">Reference proteome</keyword>
<dbReference type="PRINTS" id="PR00420">
    <property type="entry name" value="RNGMNOXGNASE"/>
</dbReference>
<keyword evidence="4" id="KW-0274">FAD</keyword>
<dbReference type="EMBL" id="LKCN02000028">
    <property type="protein sequence ID" value="RCI07459.1"/>
    <property type="molecule type" value="Genomic_DNA"/>
</dbReference>
<comment type="caution">
    <text evidence="9">The sequence shown here is derived from an EMBL/GenBank/DDBJ whole genome shotgun (WGS) entry which is preliminary data.</text>
</comment>
<evidence type="ECO:0000313" key="9">
    <source>
        <dbReference type="EMBL" id="RCI07459.1"/>
    </source>
</evidence>
<evidence type="ECO:0000256" key="6">
    <source>
        <dbReference type="ARBA" id="ARBA00023033"/>
    </source>
</evidence>
<keyword evidence="3" id="KW-0285">Flavoprotein</keyword>
<protein>
    <recommendedName>
        <fullName evidence="8">FAD-binding domain-containing protein</fullName>
    </recommendedName>
</protein>
<gene>
    <name evidence="9" type="ORF">L249_4529</name>
</gene>
<dbReference type="STRING" id="1330021.A0A367KZ54"/>
<comment type="similarity">
    <text evidence="2">Belongs to the paxM FAD-dependent monooxygenase family.</text>
</comment>
<evidence type="ECO:0000256" key="5">
    <source>
        <dbReference type="ARBA" id="ARBA00023002"/>
    </source>
</evidence>
<dbReference type="Proteomes" id="UP000253664">
    <property type="component" value="Unassembled WGS sequence"/>
</dbReference>
<keyword evidence="7" id="KW-1133">Transmembrane helix</keyword>
<dbReference type="SUPFAM" id="SSF51905">
    <property type="entry name" value="FAD/NAD(P)-binding domain"/>
    <property type="match status" value="1"/>
</dbReference>
<feature type="domain" description="FAD-binding" evidence="8">
    <location>
        <begin position="11"/>
        <end position="337"/>
    </location>
</feature>
<evidence type="ECO:0000313" key="10">
    <source>
        <dbReference type="Proteomes" id="UP000253664"/>
    </source>
</evidence>
<keyword evidence="7" id="KW-0812">Transmembrane</keyword>
<evidence type="ECO:0000256" key="1">
    <source>
        <dbReference type="ARBA" id="ARBA00001974"/>
    </source>
</evidence>
<dbReference type="GO" id="GO:0071949">
    <property type="term" value="F:FAD binding"/>
    <property type="evidence" value="ECO:0007669"/>
    <property type="project" value="InterPro"/>
</dbReference>
<dbReference type="AlphaFoldDB" id="A0A367KZ54"/>
<comment type="cofactor">
    <cofactor evidence="1">
        <name>FAD</name>
        <dbReference type="ChEBI" id="CHEBI:57692"/>
    </cofactor>
</comment>
<proteinExistence type="inferred from homology"/>
<dbReference type="InterPro" id="IPR002938">
    <property type="entry name" value="FAD-bd"/>
</dbReference>
<evidence type="ECO:0000259" key="8">
    <source>
        <dbReference type="Pfam" id="PF01494"/>
    </source>
</evidence>
<dbReference type="OrthoDB" id="2431938at2759"/>
<evidence type="ECO:0000256" key="4">
    <source>
        <dbReference type="ARBA" id="ARBA00022827"/>
    </source>
</evidence>
<name>A0A367KZ54_9HYPO</name>
<organism evidence="9 10">
    <name type="scientific">Ophiocordyceps polyrhachis-furcata BCC 54312</name>
    <dbReference type="NCBI Taxonomy" id="1330021"/>
    <lineage>
        <taxon>Eukaryota</taxon>
        <taxon>Fungi</taxon>
        <taxon>Dikarya</taxon>
        <taxon>Ascomycota</taxon>
        <taxon>Pezizomycotina</taxon>
        <taxon>Sordariomycetes</taxon>
        <taxon>Hypocreomycetidae</taxon>
        <taxon>Hypocreales</taxon>
        <taxon>Ophiocordycipitaceae</taxon>
        <taxon>Ophiocordyceps</taxon>
    </lineage>
</organism>
<dbReference type="Pfam" id="PF01494">
    <property type="entry name" value="FAD_binding_3"/>
    <property type="match status" value="1"/>
</dbReference>
<evidence type="ECO:0000256" key="7">
    <source>
        <dbReference type="SAM" id="Phobius"/>
    </source>
</evidence>
<keyword evidence="7" id="KW-0472">Membrane</keyword>
<dbReference type="PANTHER" id="PTHR47356">
    <property type="entry name" value="FAD-DEPENDENT MONOOXYGENASE ASQG-RELATED"/>
    <property type="match status" value="1"/>
</dbReference>
<keyword evidence="6" id="KW-0503">Monooxygenase</keyword>
<dbReference type="InterPro" id="IPR036188">
    <property type="entry name" value="FAD/NAD-bd_sf"/>
</dbReference>
<evidence type="ECO:0000256" key="2">
    <source>
        <dbReference type="ARBA" id="ARBA00007992"/>
    </source>
</evidence>
<dbReference type="Gene3D" id="3.50.50.60">
    <property type="entry name" value="FAD/NAD(P)-binding domain"/>
    <property type="match status" value="1"/>
</dbReference>
<feature type="transmembrane region" description="Helical" evidence="7">
    <location>
        <begin position="443"/>
        <end position="462"/>
    </location>
</feature>
<dbReference type="InterPro" id="IPR050562">
    <property type="entry name" value="FAD_mOase_fung"/>
</dbReference>
<reference evidence="9 10" key="1">
    <citation type="journal article" date="2015" name="BMC Genomics">
        <title>Insights from the genome of Ophiocordyceps polyrhachis-furcata to pathogenicity and host specificity in insect fungi.</title>
        <authorList>
            <person name="Wichadakul D."/>
            <person name="Kobmoo N."/>
            <person name="Ingsriswang S."/>
            <person name="Tangphatsornruang S."/>
            <person name="Chantasingh D."/>
            <person name="Luangsa-ard J.J."/>
            <person name="Eurwilaichitr L."/>
        </authorList>
    </citation>
    <scope>NUCLEOTIDE SEQUENCE [LARGE SCALE GENOMIC DNA]</scope>
    <source>
        <strain evidence="9 10">BCC 54312</strain>
    </source>
</reference>
<sequence>MALLQMPKDDFKVLIVGGSIAGLTLAHCLEKLNISYEILEQGRDISPQVGASVGILPNGARVLDQLGIFDQVEEAIEPLTFARIRFPDGGCLTSQYPTVLRSRFGYPLSFLERQKLLEILYSRLDGKHLVHTSQRVVRIEDDGHRAIVHTVDGKEYTGDLVVGADGVHSIVRSEIWRHDVKGIVTDKEKSSLIIDYACVFGISTGVKGVAPGLQLSLLDHGLTIHVFNGKDGKAFWFVVIKTKRRYAYHERPLYTPEDGRKTCEGIASKRIDGHLTFGHLWERCQVSTMTPLEEGCFDTWYGGRMVCVGDAVRKVTPNIGQGANMAIEDVAAVANALWSQRDKTRRRLEMGSIVQAIRLNRTRGVCRQSEFLTRMQAHDGLLKSLLVRYALPALHDIPAGSSVVVLGGAQRLAFAPLPARASTQASTWTVARTLVDAFKPRPGVVMLLCVLGLVVRAGLVSYK</sequence>
<dbReference type="PANTHER" id="PTHR47356:SF2">
    <property type="entry name" value="FAD-BINDING DOMAIN-CONTAINING PROTEIN-RELATED"/>
    <property type="match status" value="1"/>
</dbReference>